<dbReference type="SUPFAM" id="SSF51735">
    <property type="entry name" value="NAD(P)-binding Rossmann-fold domains"/>
    <property type="match status" value="1"/>
</dbReference>
<dbReference type="PANTHER" id="PTHR42760:SF135">
    <property type="entry name" value="BLL7886 PROTEIN"/>
    <property type="match status" value="1"/>
</dbReference>
<reference evidence="3" key="1">
    <citation type="submission" date="2022-05" db="EMBL/GenBank/DDBJ databases">
        <title>Sphingomonas sp. strain MG17 Genome sequencing and assembly.</title>
        <authorList>
            <person name="Kim I."/>
        </authorList>
    </citation>
    <scope>NUCLEOTIDE SEQUENCE</scope>
    <source>
        <strain evidence="3">MG17</strain>
    </source>
</reference>
<keyword evidence="4" id="KW-1185">Reference proteome</keyword>
<name>A0A9X2HLF1_9SPHN</name>
<sequence>MGNIVVAGGLGALGRAVVTFLREAGHNVAVIDMAAAPERGDALVFGGVDLADEVAVERAYEAADVAMGGIDGVANVAGGFVWETQQKGSIDNWDRMYRMNLRTAAVSSRSALKYLKPGGSIVNVGAASATHPMTGFAPYAASKAGVVALTESLADELRGNGIRVNAVLPEVIDTPGNRADMPDADTSAWVRPEAAAGVVAFLLSAQSASVTGVGIKLSLRG</sequence>
<evidence type="ECO:0000256" key="2">
    <source>
        <dbReference type="RuleBase" id="RU000363"/>
    </source>
</evidence>
<dbReference type="GO" id="GO:0016616">
    <property type="term" value="F:oxidoreductase activity, acting on the CH-OH group of donors, NAD or NADP as acceptor"/>
    <property type="evidence" value="ECO:0007669"/>
    <property type="project" value="TreeGrafter"/>
</dbReference>
<dbReference type="InterPro" id="IPR036291">
    <property type="entry name" value="NAD(P)-bd_dom_sf"/>
</dbReference>
<dbReference type="Proteomes" id="UP001139451">
    <property type="component" value="Unassembled WGS sequence"/>
</dbReference>
<protein>
    <submittedName>
        <fullName evidence="3">SDR family NAD(P)-dependent oxidoreductase</fullName>
    </submittedName>
</protein>
<dbReference type="PANTHER" id="PTHR42760">
    <property type="entry name" value="SHORT-CHAIN DEHYDROGENASES/REDUCTASES FAMILY MEMBER"/>
    <property type="match status" value="1"/>
</dbReference>
<accession>A0A9X2HLF1</accession>
<dbReference type="InterPro" id="IPR020904">
    <property type="entry name" value="Sc_DH/Rdtase_CS"/>
</dbReference>
<gene>
    <name evidence="3" type="ORF">M9978_13290</name>
</gene>
<comment type="caution">
    <text evidence="3">The sequence shown here is derived from an EMBL/GenBank/DDBJ whole genome shotgun (WGS) entry which is preliminary data.</text>
</comment>
<evidence type="ECO:0000313" key="3">
    <source>
        <dbReference type="EMBL" id="MCP3731399.1"/>
    </source>
</evidence>
<dbReference type="AlphaFoldDB" id="A0A9X2HLF1"/>
<dbReference type="PRINTS" id="PR00081">
    <property type="entry name" value="GDHRDH"/>
</dbReference>
<dbReference type="InterPro" id="IPR002347">
    <property type="entry name" value="SDR_fam"/>
</dbReference>
<evidence type="ECO:0000313" key="4">
    <source>
        <dbReference type="Proteomes" id="UP001139451"/>
    </source>
</evidence>
<dbReference type="PROSITE" id="PS00061">
    <property type="entry name" value="ADH_SHORT"/>
    <property type="match status" value="1"/>
</dbReference>
<dbReference type="EMBL" id="JAMLDX010000009">
    <property type="protein sequence ID" value="MCP3731399.1"/>
    <property type="molecule type" value="Genomic_DNA"/>
</dbReference>
<dbReference type="Gene3D" id="3.40.50.720">
    <property type="entry name" value="NAD(P)-binding Rossmann-like Domain"/>
    <property type="match status" value="1"/>
</dbReference>
<evidence type="ECO:0000256" key="1">
    <source>
        <dbReference type="ARBA" id="ARBA00006484"/>
    </source>
</evidence>
<dbReference type="PRINTS" id="PR00080">
    <property type="entry name" value="SDRFAMILY"/>
</dbReference>
<organism evidence="3 4">
    <name type="scientific">Sphingomonas tagetis</name>
    <dbReference type="NCBI Taxonomy" id="2949092"/>
    <lineage>
        <taxon>Bacteria</taxon>
        <taxon>Pseudomonadati</taxon>
        <taxon>Pseudomonadota</taxon>
        <taxon>Alphaproteobacteria</taxon>
        <taxon>Sphingomonadales</taxon>
        <taxon>Sphingomonadaceae</taxon>
        <taxon>Sphingomonas</taxon>
    </lineage>
</organism>
<proteinExistence type="inferred from homology"/>
<dbReference type="RefSeq" id="WP_254293971.1">
    <property type="nucleotide sequence ID" value="NZ_JAMLDX010000009.1"/>
</dbReference>
<dbReference type="Pfam" id="PF00106">
    <property type="entry name" value="adh_short"/>
    <property type="match status" value="1"/>
</dbReference>
<dbReference type="GO" id="GO:0030497">
    <property type="term" value="P:fatty acid elongation"/>
    <property type="evidence" value="ECO:0007669"/>
    <property type="project" value="TreeGrafter"/>
</dbReference>
<comment type="similarity">
    <text evidence="1 2">Belongs to the short-chain dehydrogenases/reductases (SDR) family.</text>
</comment>